<organism evidence="3 4">
    <name type="scientific">Armatimonas rosea</name>
    <dbReference type="NCBI Taxonomy" id="685828"/>
    <lineage>
        <taxon>Bacteria</taxon>
        <taxon>Bacillati</taxon>
        <taxon>Armatimonadota</taxon>
        <taxon>Armatimonadia</taxon>
        <taxon>Armatimonadales</taxon>
        <taxon>Armatimonadaceae</taxon>
        <taxon>Armatimonas</taxon>
    </lineage>
</organism>
<dbReference type="PANTHER" id="PTHR48081">
    <property type="entry name" value="AB HYDROLASE SUPERFAMILY PROTEIN C4A8.06C"/>
    <property type="match status" value="1"/>
</dbReference>
<evidence type="ECO:0000313" key="3">
    <source>
        <dbReference type="EMBL" id="MBB6048784.1"/>
    </source>
</evidence>
<evidence type="ECO:0000259" key="2">
    <source>
        <dbReference type="Pfam" id="PF20434"/>
    </source>
</evidence>
<feature type="domain" description="BD-FAE-like" evidence="2">
    <location>
        <begin position="22"/>
        <end position="219"/>
    </location>
</feature>
<keyword evidence="4" id="KW-1185">Reference proteome</keyword>
<dbReference type="InterPro" id="IPR029058">
    <property type="entry name" value="AB_hydrolase_fold"/>
</dbReference>
<dbReference type="SUPFAM" id="SSF53474">
    <property type="entry name" value="alpha/beta-Hydrolases"/>
    <property type="match status" value="1"/>
</dbReference>
<evidence type="ECO:0000256" key="1">
    <source>
        <dbReference type="ARBA" id="ARBA00022801"/>
    </source>
</evidence>
<proteinExistence type="predicted"/>
<accession>A0A7W9W3V8</accession>
<dbReference type="PANTHER" id="PTHR48081:SF33">
    <property type="entry name" value="KYNURENINE FORMAMIDASE"/>
    <property type="match status" value="1"/>
</dbReference>
<sequence length="269" mass="28964">MSHTLLPVQKDIAYGSDPAQKLDIYPASREQSGGAPVVIWVHGGGWRNGDKDNRSGTALCKTWSQEGIVTVNLNYRLTPAVVHPAHIQDIAAGVAWVQGNIAKHGGNPRRLFLLGHSAGAHLVALVATNPIYLKVHGLTPKATLAGVMPIDTASYDLNATRSPLVRKMIRDAFGTDRAVLEEASPLPQARKNRESCPPFLIATAKQRLEAVQESQALDKALPSSKLILQDYPGSGQLAAHGQIAKDLMDLKNPMTVQLLAFVQKSRPTS</sequence>
<dbReference type="GO" id="GO:0016787">
    <property type="term" value="F:hydrolase activity"/>
    <property type="evidence" value="ECO:0007669"/>
    <property type="project" value="UniProtKB-KW"/>
</dbReference>
<dbReference type="AlphaFoldDB" id="A0A7W9W3V8"/>
<gene>
    <name evidence="3" type="ORF">HNQ39_000546</name>
</gene>
<comment type="caution">
    <text evidence="3">The sequence shown here is derived from an EMBL/GenBank/DDBJ whole genome shotgun (WGS) entry which is preliminary data.</text>
</comment>
<dbReference type="Pfam" id="PF20434">
    <property type="entry name" value="BD-FAE"/>
    <property type="match status" value="1"/>
</dbReference>
<dbReference type="RefSeq" id="WP_184192414.1">
    <property type="nucleotide sequence ID" value="NZ_JACHGW010000001.1"/>
</dbReference>
<protein>
    <submittedName>
        <fullName evidence="3">Acetyl esterase/lipase</fullName>
    </submittedName>
</protein>
<keyword evidence="1" id="KW-0378">Hydrolase</keyword>
<dbReference type="EMBL" id="JACHGW010000001">
    <property type="protein sequence ID" value="MBB6048784.1"/>
    <property type="molecule type" value="Genomic_DNA"/>
</dbReference>
<dbReference type="InterPro" id="IPR050300">
    <property type="entry name" value="GDXG_lipolytic_enzyme"/>
</dbReference>
<reference evidence="3 4" key="1">
    <citation type="submission" date="2020-08" db="EMBL/GenBank/DDBJ databases">
        <title>Genomic Encyclopedia of Type Strains, Phase IV (KMG-IV): sequencing the most valuable type-strain genomes for metagenomic binning, comparative biology and taxonomic classification.</title>
        <authorList>
            <person name="Goeker M."/>
        </authorList>
    </citation>
    <scope>NUCLEOTIDE SEQUENCE [LARGE SCALE GENOMIC DNA]</scope>
    <source>
        <strain evidence="3 4">DSM 23562</strain>
    </source>
</reference>
<dbReference type="InterPro" id="IPR049492">
    <property type="entry name" value="BD-FAE-like_dom"/>
</dbReference>
<evidence type="ECO:0000313" key="4">
    <source>
        <dbReference type="Proteomes" id="UP000520814"/>
    </source>
</evidence>
<dbReference type="Proteomes" id="UP000520814">
    <property type="component" value="Unassembled WGS sequence"/>
</dbReference>
<dbReference type="Gene3D" id="3.40.50.1820">
    <property type="entry name" value="alpha/beta hydrolase"/>
    <property type="match status" value="1"/>
</dbReference>
<name>A0A7W9W3V8_ARMRO</name>